<keyword evidence="7 12" id="KW-0808">Transferase</keyword>
<evidence type="ECO:0000256" key="1">
    <source>
        <dbReference type="ARBA" id="ARBA00004496"/>
    </source>
</evidence>
<evidence type="ECO:0000256" key="7">
    <source>
        <dbReference type="ARBA" id="ARBA00022679"/>
    </source>
</evidence>
<evidence type="ECO:0000256" key="5">
    <source>
        <dbReference type="ARBA" id="ARBA00022490"/>
    </source>
</evidence>
<name>A0A7W6ZX54_9HYPH</name>
<evidence type="ECO:0000256" key="6">
    <source>
        <dbReference type="ARBA" id="ARBA00022603"/>
    </source>
</evidence>
<dbReference type="EMBL" id="JACIIG010000012">
    <property type="protein sequence ID" value="MBB4570304.1"/>
    <property type="molecule type" value="Genomic_DNA"/>
</dbReference>
<evidence type="ECO:0000256" key="11">
    <source>
        <dbReference type="ARBA" id="ARBA00031350"/>
    </source>
</evidence>
<dbReference type="GO" id="GO:0032259">
    <property type="term" value="P:methylation"/>
    <property type="evidence" value="ECO:0007669"/>
    <property type="project" value="UniProtKB-KW"/>
</dbReference>
<dbReference type="CDD" id="cd02440">
    <property type="entry name" value="AdoMet_MTases"/>
    <property type="match status" value="1"/>
</dbReference>
<evidence type="ECO:0000256" key="9">
    <source>
        <dbReference type="ARBA" id="ARBA00030757"/>
    </source>
</evidence>
<evidence type="ECO:0000256" key="8">
    <source>
        <dbReference type="ARBA" id="ARBA00022691"/>
    </source>
</evidence>
<evidence type="ECO:0000256" key="2">
    <source>
        <dbReference type="ARBA" id="ARBA00005369"/>
    </source>
</evidence>
<evidence type="ECO:0000313" key="13">
    <source>
        <dbReference type="Proteomes" id="UP000543836"/>
    </source>
</evidence>
<keyword evidence="13" id="KW-1185">Reference proteome</keyword>
<evidence type="ECO:0000256" key="3">
    <source>
        <dbReference type="ARBA" id="ARBA00011890"/>
    </source>
</evidence>
<comment type="subcellular location">
    <subcellularLocation>
        <location evidence="1">Cytoplasm</location>
    </subcellularLocation>
</comment>
<dbReference type="RefSeq" id="WP_037135762.1">
    <property type="nucleotide sequence ID" value="NZ_JACIIG010000012.1"/>
</dbReference>
<proteinExistence type="inferred from homology"/>
<dbReference type="Pfam" id="PF01135">
    <property type="entry name" value="PCMT"/>
    <property type="match status" value="1"/>
</dbReference>
<accession>A0A7W6ZX54</accession>
<evidence type="ECO:0000313" key="12">
    <source>
        <dbReference type="EMBL" id="MBB4570304.1"/>
    </source>
</evidence>
<dbReference type="InterPro" id="IPR000682">
    <property type="entry name" value="PCMT"/>
</dbReference>
<sequence length="293" mass="32300">MVRKSGVVLEEVRRFHAQMMAVATGSPDERFERIFELVPREAFLGPGPWHIAVHPWKKSYRHRYIETPSDNPVHVNQNVLVALDRTKGINNGEPMLHAAWLGSVNPQGGEVVTHIGAGTGYYTAILSMLTLPNGRVYAFEIDERLAGQARANLAPFEDISVRHGDATVLTLPSSDLIYVNAGVVAPPVHWLESLRPGGRMIFPWRPSEDVAFAMLITRGQTEFSARPLMPAWFIPCVGASDPHLGLKVPDNAGARSIRSVWLTKDRDPDESAIAVFRDIWFSDQAVGPIAVAA</sequence>
<dbReference type="Proteomes" id="UP000543836">
    <property type="component" value="Unassembled WGS sequence"/>
</dbReference>
<dbReference type="PANTHER" id="PTHR11579">
    <property type="entry name" value="PROTEIN-L-ISOASPARTATE O-METHYLTRANSFERASE"/>
    <property type="match status" value="1"/>
</dbReference>
<protein>
    <recommendedName>
        <fullName evidence="4">Protein-L-isoaspartate O-methyltransferase</fullName>
        <ecNumber evidence="3">2.1.1.77</ecNumber>
    </recommendedName>
    <alternativeName>
        <fullName evidence="11">L-isoaspartyl protein carboxyl methyltransferase</fullName>
    </alternativeName>
    <alternativeName>
        <fullName evidence="9">Protein L-isoaspartyl methyltransferase</fullName>
    </alternativeName>
    <alternativeName>
        <fullName evidence="10">Protein-beta-aspartate methyltransferase</fullName>
    </alternativeName>
</protein>
<dbReference type="GO" id="GO:0004719">
    <property type="term" value="F:protein-L-isoaspartate (D-aspartate) O-methyltransferase activity"/>
    <property type="evidence" value="ECO:0007669"/>
    <property type="project" value="UniProtKB-EC"/>
</dbReference>
<reference evidence="12 13" key="1">
    <citation type="submission" date="2020-08" db="EMBL/GenBank/DDBJ databases">
        <title>Genomic Encyclopedia of Type Strains, Phase IV (KMG-V): Genome sequencing to study the core and pangenomes of soil and plant-associated prokaryotes.</title>
        <authorList>
            <person name="Whitman W."/>
        </authorList>
    </citation>
    <scope>NUCLEOTIDE SEQUENCE [LARGE SCALE GENOMIC DNA]</scope>
    <source>
        <strain evidence="12 13">SEMIA 492</strain>
    </source>
</reference>
<comment type="similarity">
    <text evidence="2">Belongs to the methyltransferase superfamily. L-isoaspartyl/D-aspartyl protein methyltransferase family.</text>
</comment>
<keyword evidence="5" id="KW-0963">Cytoplasm</keyword>
<dbReference type="EC" id="2.1.1.77" evidence="3"/>
<dbReference type="SUPFAM" id="SSF53335">
    <property type="entry name" value="S-adenosyl-L-methionine-dependent methyltransferases"/>
    <property type="match status" value="1"/>
</dbReference>
<dbReference type="PANTHER" id="PTHR11579:SF0">
    <property type="entry name" value="PROTEIN-L-ISOASPARTATE(D-ASPARTATE) O-METHYLTRANSFERASE"/>
    <property type="match status" value="1"/>
</dbReference>
<evidence type="ECO:0000256" key="4">
    <source>
        <dbReference type="ARBA" id="ARBA00013346"/>
    </source>
</evidence>
<dbReference type="InterPro" id="IPR029063">
    <property type="entry name" value="SAM-dependent_MTases_sf"/>
</dbReference>
<dbReference type="GO" id="GO:0005737">
    <property type="term" value="C:cytoplasm"/>
    <property type="evidence" value="ECO:0007669"/>
    <property type="project" value="UniProtKB-SubCell"/>
</dbReference>
<dbReference type="OrthoDB" id="9807766at2"/>
<keyword evidence="6 12" id="KW-0489">Methyltransferase</keyword>
<gene>
    <name evidence="12" type="ORF">GGE60_004440</name>
</gene>
<organism evidence="12 13">
    <name type="scientific">Rhizobium leucaenae</name>
    <dbReference type="NCBI Taxonomy" id="29450"/>
    <lineage>
        <taxon>Bacteria</taxon>
        <taxon>Pseudomonadati</taxon>
        <taxon>Pseudomonadota</taxon>
        <taxon>Alphaproteobacteria</taxon>
        <taxon>Hyphomicrobiales</taxon>
        <taxon>Rhizobiaceae</taxon>
        <taxon>Rhizobium/Agrobacterium group</taxon>
        <taxon>Rhizobium</taxon>
    </lineage>
</organism>
<keyword evidence="8" id="KW-0949">S-adenosyl-L-methionine</keyword>
<dbReference type="AlphaFoldDB" id="A0A7W6ZX54"/>
<comment type="caution">
    <text evidence="12">The sequence shown here is derived from an EMBL/GenBank/DDBJ whole genome shotgun (WGS) entry which is preliminary data.</text>
</comment>
<evidence type="ECO:0000256" key="10">
    <source>
        <dbReference type="ARBA" id="ARBA00031323"/>
    </source>
</evidence>
<dbReference type="Gene3D" id="3.40.50.150">
    <property type="entry name" value="Vaccinia Virus protein VP39"/>
    <property type="match status" value="1"/>
</dbReference>